<dbReference type="SUPFAM" id="SSF55718">
    <property type="entry name" value="SCP-like"/>
    <property type="match status" value="1"/>
</dbReference>
<dbReference type="EMBL" id="CP144913">
    <property type="protein sequence ID" value="WXB75864.1"/>
    <property type="molecule type" value="Genomic_DNA"/>
</dbReference>
<dbReference type="Pfam" id="PF02036">
    <property type="entry name" value="SCP2"/>
    <property type="match status" value="1"/>
</dbReference>
<dbReference type="InterPro" id="IPR036527">
    <property type="entry name" value="SCP2_sterol-bd_dom_sf"/>
</dbReference>
<feature type="domain" description="SCP2" evidence="1">
    <location>
        <begin position="54"/>
        <end position="145"/>
    </location>
</feature>
<keyword evidence="3" id="KW-1185">Reference proteome</keyword>
<gene>
    <name evidence="2" type="ORF">V1351_13035</name>
</gene>
<dbReference type="RefSeq" id="WP_338748634.1">
    <property type="nucleotide sequence ID" value="NZ_CP144913.1"/>
</dbReference>
<name>A0ABZ2MFM2_9MICO</name>
<reference evidence="2 3" key="1">
    <citation type="submission" date="2024-02" db="EMBL/GenBank/DDBJ databases">
        <title>Janibacter sp. nov., isolated from gut of marine sandworm.</title>
        <authorList>
            <person name="Kim B."/>
            <person name="Jun M.O."/>
            <person name="Shin N.-R."/>
        </authorList>
    </citation>
    <scope>NUCLEOTIDE SEQUENCE [LARGE SCALE GENOMIC DNA]</scope>
    <source>
        <strain evidence="2 3">A1S7</strain>
    </source>
</reference>
<dbReference type="Gene3D" id="3.30.1050.10">
    <property type="entry name" value="SCP2 sterol-binding domain"/>
    <property type="match status" value="1"/>
</dbReference>
<sequence length="150" mass="16481">MDPDPSTFEDMSPQEFARTVKEMSDREISETMRGEHRTAVLDAVFDRFPTLFRPDRAKGVSATTQFRITGGPDGRPHDTYEIVIDDGRCSVSTEPGGSFDVSLMMAPMELLTMSTGRGNPTMMVMRGKITVKGDLALAATFPSMLDIPKA</sequence>
<evidence type="ECO:0000313" key="2">
    <source>
        <dbReference type="EMBL" id="WXB75864.1"/>
    </source>
</evidence>
<protein>
    <submittedName>
        <fullName evidence="2">SCP2 sterol-binding domain-containing protein</fullName>
    </submittedName>
</protein>
<evidence type="ECO:0000259" key="1">
    <source>
        <dbReference type="Pfam" id="PF02036"/>
    </source>
</evidence>
<evidence type="ECO:0000313" key="3">
    <source>
        <dbReference type="Proteomes" id="UP001382727"/>
    </source>
</evidence>
<organism evidence="2 3">
    <name type="scientific">Janibacter alittae</name>
    <dbReference type="NCBI Taxonomy" id="3115209"/>
    <lineage>
        <taxon>Bacteria</taxon>
        <taxon>Bacillati</taxon>
        <taxon>Actinomycetota</taxon>
        <taxon>Actinomycetes</taxon>
        <taxon>Micrococcales</taxon>
        <taxon>Intrasporangiaceae</taxon>
        <taxon>Janibacter</taxon>
    </lineage>
</organism>
<accession>A0ABZ2MFM2</accession>
<dbReference type="Proteomes" id="UP001382727">
    <property type="component" value="Chromosome"/>
</dbReference>
<proteinExistence type="predicted"/>
<dbReference type="InterPro" id="IPR003033">
    <property type="entry name" value="SCP2_sterol-bd_dom"/>
</dbReference>